<dbReference type="AlphaFoldDB" id="A0AAD6QKS0"/>
<name>A0AAD6QKS0_9ROSI</name>
<keyword evidence="3" id="KW-1185">Reference proteome</keyword>
<gene>
    <name evidence="2" type="ORF">NC653_015536</name>
</gene>
<evidence type="ECO:0000256" key="1">
    <source>
        <dbReference type="SAM" id="MobiDB-lite"/>
    </source>
</evidence>
<sequence>MQQSNWSWKDGDKANITRTDIIMTGTKRRNSGGGGSGGKTGGNIRRIKANRTMNMIDLLRLPPNIT</sequence>
<feature type="compositionally biased region" description="Gly residues" evidence="1">
    <location>
        <begin position="31"/>
        <end position="41"/>
    </location>
</feature>
<accession>A0AAD6QKS0</accession>
<protein>
    <submittedName>
        <fullName evidence="2">Uncharacterized protein</fullName>
    </submittedName>
</protein>
<feature type="region of interest" description="Disordered" evidence="1">
    <location>
        <begin position="23"/>
        <end position="44"/>
    </location>
</feature>
<evidence type="ECO:0000313" key="2">
    <source>
        <dbReference type="EMBL" id="KAJ6992203.1"/>
    </source>
</evidence>
<dbReference type="Proteomes" id="UP001164929">
    <property type="component" value="Chromosome 6"/>
</dbReference>
<evidence type="ECO:0000313" key="3">
    <source>
        <dbReference type="Proteomes" id="UP001164929"/>
    </source>
</evidence>
<organism evidence="2 3">
    <name type="scientific">Populus alba x Populus x berolinensis</name>
    <dbReference type="NCBI Taxonomy" id="444605"/>
    <lineage>
        <taxon>Eukaryota</taxon>
        <taxon>Viridiplantae</taxon>
        <taxon>Streptophyta</taxon>
        <taxon>Embryophyta</taxon>
        <taxon>Tracheophyta</taxon>
        <taxon>Spermatophyta</taxon>
        <taxon>Magnoliopsida</taxon>
        <taxon>eudicotyledons</taxon>
        <taxon>Gunneridae</taxon>
        <taxon>Pentapetalae</taxon>
        <taxon>rosids</taxon>
        <taxon>fabids</taxon>
        <taxon>Malpighiales</taxon>
        <taxon>Salicaceae</taxon>
        <taxon>Saliceae</taxon>
        <taxon>Populus</taxon>
    </lineage>
</organism>
<proteinExistence type="predicted"/>
<comment type="caution">
    <text evidence="2">The sequence shown here is derived from an EMBL/GenBank/DDBJ whole genome shotgun (WGS) entry which is preliminary data.</text>
</comment>
<reference evidence="2" key="1">
    <citation type="journal article" date="2023" name="Mol. Ecol. Resour.">
        <title>Chromosome-level genome assembly of a triploid poplar Populus alba 'Berolinensis'.</title>
        <authorList>
            <person name="Chen S."/>
            <person name="Yu Y."/>
            <person name="Wang X."/>
            <person name="Wang S."/>
            <person name="Zhang T."/>
            <person name="Zhou Y."/>
            <person name="He R."/>
            <person name="Meng N."/>
            <person name="Wang Y."/>
            <person name="Liu W."/>
            <person name="Liu Z."/>
            <person name="Liu J."/>
            <person name="Guo Q."/>
            <person name="Huang H."/>
            <person name="Sederoff R.R."/>
            <person name="Wang G."/>
            <person name="Qu G."/>
            <person name="Chen S."/>
        </authorList>
    </citation>
    <scope>NUCLEOTIDE SEQUENCE</scope>
    <source>
        <strain evidence="2">SC-2020</strain>
    </source>
</reference>
<dbReference type="EMBL" id="JAQIZT010000006">
    <property type="protein sequence ID" value="KAJ6992203.1"/>
    <property type="molecule type" value="Genomic_DNA"/>
</dbReference>